<protein>
    <submittedName>
        <fullName evidence="1">Prolyl oligopeptidase family serine peptidase</fullName>
    </submittedName>
</protein>
<dbReference type="PANTHER" id="PTHR47381:SF3">
    <property type="entry name" value="ALPHA_BETA-HYDROLASES SUPERFAMILY PROTEIN"/>
    <property type="match status" value="1"/>
</dbReference>
<accession>A0A559K009</accession>
<dbReference type="PANTHER" id="PTHR47381">
    <property type="entry name" value="ALPHA/BETA-HYDROLASES SUPERFAMILY PROTEIN"/>
    <property type="match status" value="1"/>
</dbReference>
<dbReference type="Pfam" id="PF12715">
    <property type="entry name" value="Abhydrolase_7"/>
    <property type="match status" value="1"/>
</dbReference>
<name>A0A559K009_9BACL</name>
<dbReference type="AlphaFoldDB" id="A0A559K009"/>
<comment type="caution">
    <text evidence="1">The sequence shown here is derived from an EMBL/GenBank/DDBJ whole genome shotgun (WGS) entry which is preliminary data.</text>
</comment>
<gene>
    <name evidence="1" type="ORF">FPZ49_30225</name>
</gene>
<keyword evidence="2" id="KW-1185">Reference proteome</keyword>
<dbReference type="EMBL" id="VNJI01000058">
    <property type="protein sequence ID" value="TVY05479.1"/>
    <property type="molecule type" value="Genomic_DNA"/>
</dbReference>
<evidence type="ECO:0000313" key="2">
    <source>
        <dbReference type="Proteomes" id="UP000317036"/>
    </source>
</evidence>
<dbReference type="InterPro" id="IPR029058">
    <property type="entry name" value="AB_hydrolase_fold"/>
</dbReference>
<dbReference type="Proteomes" id="UP000317036">
    <property type="component" value="Unassembled WGS sequence"/>
</dbReference>
<evidence type="ECO:0000313" key="1">
    <source>
        <dbReference type="EMBL" id="TVY05479.1"/>
    </source>
</evidence>
<dbReference type="InterPro" id="IPR025890">
    <property type="entry name" value="Abhydrolase_bac"/>
</dbReference>
<reference evidence="1 2" key="1">
    <citation type="submission" date="2019-07" db="EMBL/GenBank/DDBJ databases">
        <authorList>
            <person name="Kim J."/>
        </authorList>
    </citation>
    <scope>NUCLEOTIDE SEQUENCE [LARGE SCALE GENOMIC DNA]</scope>
    <source>
        <strain evidence="1 2">JC52</strain>
    </source>
</reference>
<organism evidence="1 2">
    <name type="scientific">Paenibacillus cremeus</name>
    <dbReference type="NCBI Taxonomy" id="2163881"/>
    <lineage>
        <taxon>Bacteria</taxon>
        <taxon>Bacillati</taxon>
        <taxon>Bacillota</taxon>
        <taxon>Bacilli</taxon>
        <taxon>Bacillales</taxon>
        <taxon>Paenibacillaceae</taxon>
        <taxon>Paenibacillus</taxon>
    </lineage>
</organism>
<dbReference type="Gene3D" id="3.40.50.1820">
    <property type="entry name" value="alpha/beta hydrolase"/>
    <property type="match status" value="1"/>
</dbReference>
<dbReference type="SUPFAM" id="SSF53474">
    <property type="entry name" value="alpha/beta-Hydrolases"/>
    <property type="match status" value="1"/>
</dbReference>
<dbReference type="OrthoDB" id="9805123at2"/>
<proteinExistence type="predicted"/>
<sequence length="348" mass="39243">MRRNIKMANRHFSSRAYWNEKAKEWSPLCTFQGESKEDWENWKSNATKQLKSLLGEFPQKVDLMAEVEYSIEDGDLIRERIIFDSEEFASVPCVLLRPITMKNDRSNAAIICCNGHPVNLGKDPVAGIRSTPEHDHQIALMNYNFGEQMAKAGFLVIVPELRGFGERNDTSGRVDACNINYIKGSILGIYPQTLNIWDIKCCIDYLETRSEIDPERIGMMGLSYGGTMTAFTTAIEPRIKAANVMGYINPFAEFGIARGNFCGSQIVPEIYKYFDTHDIAGLIAPRPLLVDMGIYDECFFIQDLLKGYEGVQKIYAAAEASDKLVADIHSHGHSFAGNKAFEFFKKNL</sequence>